<protein>
    <submittedName>
        <fullName evidence="2">AtpZ/AtpI family protein</fullName>
    </submittedName>
</protein>
<keyword evidence="1" id="KW-0472">Membrane</keyword>
<evidence type="ECO:0000256" key="1">
    <source>
        <dbReference type="SAM" id="Phobius"/>
    </source>
</evidence>
<dbReference type="AlphaFoldDB" id="A0A3R5UTW3"/>
<dbReference type="Pfam" id="PF09527">
    <property type="entry name" value="ATPase_gene1"/>
    <property type="match status" value="1"/>
</dbReference>
<dbReference type="Proteomes" id="UP000287502">
    <property type="component" value="Chromosome"/>
</dbReference>
<proteinExistence type="predicted"/>
<feature type="transmembrane region" description="Helical" evidence="1">
    <location>
        <begin position="21"/>
        <end position="43"/>
    </location>
</feature>
<evidence type="ECO:0000313" key="2">
    <source>
        <dbReference type="EMBL" id="QAR32362.1"/>
    </source>
</evidence>
<reference evidence="2 3" key="1">
    <citation type="submission" date="2019-01" db="EMBL/GenBank/DDBJ databases">
        <title>Geovibrio thiophilus DSM 11263, complete genome.</title>
        <authorList>
            <person name="Spring S."/>
            <person name="Bunk B."/>
            <person name="Sproer C."/>
        </authorList>
    </citation>
    <scope>NUCLEOTIDE SEQUENCE [LARGE SCALE GENOMIC DNA]</scope>
    <source>
        <strain evidence="2 3">DSM 11263</strain>
    </source>
</reference>
<gene>
    <name evidence="2" type="ORF">EP073_02795</name>
</gene>
<accession>A0A3R5UTW3</accession>
<keyword evidence="1" id="KW-0812">Transmembrane</keyword>
<sequence length="84" mass="9523">MNSEEKNKVESKLKKADKLMHASSIGMSFVFSILIGTGMGWWLDKYFGTKPVLTFIFMLLGIAAGFKNMIYFMKKAGVFDEDNK</sequence>
<feature type="transmembrane region" description="Helical" evidence="1">
    <location>
        <begin position="49"/>
        <end position="66"/>
    </location>
</feature>
<keyword evidence="3" id="KW-1185">Reference proteome</keyword>
<dbReference type="KEGG" id="gtl:EP073_02795"/>
<name>A0A3R5UTW3_9BACT</name>
<organism evidence="2 3">
    <name type="scientific">Geovibrio thiophilus</name>
    <dbReference type="NCBI Taxonomy" id="139438"/>
    <lineage>
        <taxon>Bacteria</taxon>
        <taxon>Pseudomonadati</taxon>
        <taxon>Deferribacterota</taxon>
        <taxon>Deferribacteres</taxon>
        <taxon>Deferribacterales</taxon>
        <taxon>Geovibrionaceae</taxon>
        <taxon>Geovibrio</taxon>
    </lineage>
</organism>
<dbReference type="EMBL" id="CP035108">
    <property type="protein sequence ID" value="QAR32362.1"/>
    <property type="molecule type" value="Genomic_DNA"/>
</dbReference>
<evidence type="ECO:0000313" key="3">
    <source>
        <dbReference type="Proteomes" id="UP000287502"/>
    </source>
</evidence>
<dbReference type="OrthoDB" id="15401at2"/>
<keyword evidence="1" id="KW-1133">Transmembrane helix</keyword>
<dbReference type="InterPro" id="IPR032820">
    <property type="entry name" value="ATPase_put"/>
</dbReference>